<feature type="binding site" evidence="10">
    <location>
        <position position="207"/>
    </location>
    <ligand>
        <name>NADP(+)</name>
        <dbReference type="ChEBI" id="CHEBI:58349"/>
    </ligand>
</feature>
<keyword evidence="5 9" id="KW-0274">FAD</keyword>
<evidence type="ECO:0000256" key="4">
    <source>
        <dbReference type="ARBA" id="ARBA00022630"/>
    </source>
</evidence>
<feature type="binding site" evidence="9">
    <location>
        <position position="45"/>
    </location>
    <ligand>
        <name>FAD</name>
        <dbReference type="ChEBI" id="CHEBI:57692"/>
    </ligand>
</feature>
<feature type="binding site" evidence="9">
    <location>
        <begin position="365"/>
        <end position="367"/>
    </location>
    <ligand>
        <name>FAD</name>
        <dbReference type="ChEBI" id="CHEBI:57692"/>
    </ligand>
</feature>
<evidence type="ECO:0000313" key="13">
    <source>
        <dbReference type="Proteomes" id="UP000245283"/>
    </source>
</evidence>
<dbReference type="EMBL" id="QETB01000001">
    <property type="protein sequence ID" value="PWF27429.1"/>
    <property type="molecule type" value="Genomic_DNA"/>
</dbReference>
<comment type="caution">
    <text evidence="12">The sequence shown here is derived from an EMBL/GenBank/DDBJ whole genome shotgun (WGS) entry which is preliminary data.</text>
</comment>
<gene>
    <name evidence="12" type="ORF">DD236_03330</name>
</gene>
<name>A0A2V1KDL4_9ACTO</name>
<evidence type="ECO:0000256" key="10">
    <source>
        <dbReference type="PIRSR" id="PIRSR000362-2"/>
    </source>
</evidence>
<dbReference type="EC" id="1.18.1.2" evidence="3"/>
<feature type="binding site" evidence="9">
    <location>
        <position position="358"/>
    </location>
    <ligand>
        <name>FAD</name>
        <dbReference type="ChEBI" id="CHEBI:57692"/>
    </ligand>
</feature>
<comment type="cofactor">
    <cofactor evidence="1 9">
        <name>FAD</name>
        <dbReference type="ChEBI" id="CHEBI:57692"/>
    </cofactor>
</comment>
<feature type="binding site" evidence="10">
    <location>
        <position position="365"/>
    </location>
    <ligand>
        <name>NADP(+)</name>
        <dbReference type="ChEBI" id="CHEBI:58349"/>
    </ligand>
</feature>
<proteinExistence type="inferred from homology"/>
<dbReference type="AlphaFoldDB" id="A0A2V1KDL4"/>
<feature type="binding site" evidence="9">
    <location>
        <position position="37"/>
    </location>
    <ligand>
        <name>FAD</name>
        <dbReference type="ChEBI" id="CHEBI:57692"/>
    </ligand>
</feature>
<dbReference type="Gene3D" id="3.40.50.720">
    <property type="entry name" value="NAD(P)-binding Rossmann-like Domain"/>
    <property type="match status" value="1"/>
</dbReference>
<dbReference type="PANTHER" id="PTHR48467">
    <property type="entry name" value="GLUTAMATE SYNTHASE 1 [NADH], CHLOROPLASTIC-LIKE"/>
    <property type="match status" value="1"/>
</dbReference>
<evidence type="ECO:0000256" key="5">
    <source>
        <dbReference type="ARBA" id="ARBA00022827"/>
    </source>
</evidence>
<evidence type="ECO:0000256" key="2">
    <source>
        <dbReference type="ARBA" id="ARBA00008312"/>
    </source>
</evidence>
<dbReference type="PANTHER" id="PTHR48467:SF1">
    <property type="entry name" value="GLUTAMATE SYNTHASE 1 [NADH], CHLOROPLASTIC-LIKE"/>
    <property type="match status" value="1"/>
</dbReference>
<sequence>MTERQLNVAVIGAGPAGIYASDILSKSKLDVAIDLFERLPAPYGLVRYGVAPDHPRIKAIITALYNILKRGDIKLHGNVNIGTDVTLQELHQYYDAVIISTGADRDAPLEIPGVDLPECYGAADFVSWYDGHPDYPRTWPLKAKEIAVIGVGNVALDVARVLAKHPDDLHPTEIPANVEAGLRESPVTDVHIFGRRGPAQVKFTPMELRELGHVPDVDVVVYPEDFDYDDGSEAAIASSKMTKQVTEQLTNWVFQEPEDLTASRRIHIHMLQQPAEVLGSEHVEGIRMERTELQGDGSVRGTGEFIDYPVQAVYRAVGYASQPLEGAPFNENRHVIPNEAGRVQRDGKVVDGLYATGWIKRGPIGLIGSTKSDAQETIANLVEDAEAGILEATGPGTGADGLLPLLEKRGVRYTSWHGWELLEAYEMALGKAEGRERVKVVERETMTAVSRDEPHDGKLY</sequence>
<dbReference type="PRINTS" id="PR00419">
    <property type="entry name" value="ADXRDTASE"/>
</dbReference>
<comment type="similarity">
    <text evidence="2">Belongs to the ferredoxin--NADP reductase type 1 family.</text>
</comment>
<dbReference type="InterPro" id="IPR023753">
    <property type="entry name" value="FAD/NAD-binding_dom"/>
</dbReference>
<evidence type="ECO:0000256" key="3">
    <source>
        <dbReference type="ARBA" id="ARBA00013223"/>
    </source>
</evidence>
<dbReference type="InterPro" id="IPR021163">
    <property type="entry name" value="Ferredox_Rdtase_adrenod"/>
</dbReference>
<dbReference type="RefSeq" id="WP_109092929.1">
    <property type="nucleotide sequence ID" value="NZ_JBQDCU010000064.1"/>
</dbReference>
<feature type="binding site" evidence="9">
    <location>
        <position position="81"/>
    </location>
    <ligand>
        <name>FAD</name>
        <dbReference type="ChEBI" id="CHEBI:57692"/>
    </ligand>
</feature>
<feature type="binding site" evidence="9">
    <location>
        <position position="16"/>
    </location>
    <ligand>
        <name>FAD</name>
        <dbReference type="ChEBI" id="CHEBI:57692"/>
    </ligand>
</feature>
<dbReference type="Gene3D" id="3.50.50.60">
    <property type="entry name" value="FAD/NAD(P)-binding domain"/>
    <property type="match status" value="1"/>
</dbReference>
<organism evidence="12 13">
    <name type="scientific">Ancrocorticia populi</name>
    <dbReference type="NCBI Taxonomy" id="2175228"/>
    <lineage>
        <taxon>Bacteria</taxon>
        <taxon>Bacillati</taxon>
        <taxon>Actinomycetota</taxon>
        <taxon>Actinomycetes</taxon>
        <taxon>Actinomycetales</taxon>
        <taxon>Actinomycetaceae</taxon>
        <taxon>Ancrocorticia</taxon>
    </lineage>
</organism>
<evidence type="ECO:0000256" key="1">
    <source>
        <dbReference type="ARBA" id="ARBA00001974"/>
    </source>
</evidence>
<accession>A0A2V1KDL4</accession>
<comment type="catalytic activity">
    <reaction evidence="8">
        <text>2 reduced [2Fe-2S]-[ferredoxin] + NADP(+) + H(+) = 2 oxidized [2Fe-2S]-[ferredoxin] + NADPH</text>
        <dbReference type="Rhea" id="RHEA:20125"/>
        <dbReference type="Rhea" id="RHEA-COMP:10000"/>
        <dbReference type="Rhea" id="RHEA-COMP:10001"/>
        <dbReference type="ChEBI" id="CHEBI:15378"/>
        <dbReference type="ChEBI" id="CHEBI:33737"/>
        <dbReference type="ChEBI" id="CHEBI:33738"/>
        <dbReference type="ChEBI" id="CHEBI:57783"/>
        <dbReference type="ChEBI" id="CHEBI:58349"/>
        <dbReference type="EC" id="1.18.1.2"/>
    </reaction>
</comment>
<evidence type="ECO:0000256" key="6">
    <source>
        <dbReference type="ARBA" id="ARBA00022857"/>
    </source>
</evidence>
<evidence type="ECO:0000313" key="12">
    <source>
        <dbReference type="EMBL" id="PWF27429.1"/>
    </source>
</evidence>
<reference evidence="13" key="1">
    <citation type="submission" date="2018-05" db="EMBL/GenBank/DDBJ databases">
        <authorList>
            <person name="Li Y."/>
        </authorList>
    </citation>
    <scope>NUCLEOTIDE SEQUENCE [LARGE SCALE GENOMIC DNA]</scope>
    <source>
        <strain evidence="13">sk1b4</strain>
    </source>
</reference>
<evidence type="ECO:0000256" key="7">
    <source>
        <dbReference type="ARBA" id="ARBA00023002"/>
    </source>
</evidence>
<keyword evidence="7" id="KW-0560">Oxidoreductase</keyword>
<keyword evidence="4" id="KW-0285">Flavoprotein</keyword>
<evidence type="ECO:0000256" key="9">
    <source>
        <dbReference type="PIRSR" id="PIRSR000362-1"/>
    </source>
</evidence>
<dbReference type="PIRSF" id="PIRSF000362">
    <property type="entry name" value="FNR"/>
    <property type="match status" value="1"/>
</dbReference>
<protein>
    <recommendedName>
        <fullName evidence="3">ferredoxin--NADP(+) reductase</fullName>
        <ecNumber evidence="3">1.18.1.2</ecNumber>
    </recommendedName>
</protein>
<feature type="binding site" evidence="10">
    <location>
        <begin position="195"/>
        <end position="196"/>
    </location>
    <ligand>
        <name>NADP(+)</name>
        <dbReference type="ChEBI" id="CHEBI:58349"/>
    </ligand>
</feature>
<keyword evidence="13" id="KW-1185">Reference proteome</keyword>
<dbReference type="GO" id="GO:0004324">
    <property type="term" value="F:ferredoxin-NADP+ reductase activity"/>
    <property type="evidence" value="ECO:0007669"/>
    <property type="project" value="UniProtKB-EC"/>
</dbReference>
<evidence type="ECO:0000259" key="11">
    <source>
        <dbReference type="Pfam" id="PF07992"/>
    </source>
</evidence>
<evidence type="ECO:0000256" key="8">
    <source>
        <dbReference type="ARBA" id="ARBA00047776"/>
    </source>
</evidence>
<feature type="domain" description="FAD/NAD(P)-binding" evidence="11">
    <location>
        <begin position="7"/>
        <end position="165"/>
    </location>
</feature>
<keyword evidence="6 10" id="KW-0521">NADP</keyword>
<dbReference type="InterPro" id="IPR036188">
    <property type="entry name" value="FAD/NAD-bd_sf"/>
</dbReference>
<dbReference type="OrthoDB" id="289202at2"/>
<dbReference type="Pfam" id="PF07992">
    <property type="entry name" value="Pyr_redox_2"/>
    <property type="match status" value="1"/>
</dbReference>
<dbReference type="InterPro" id="IPR055275">
    <property type="entry name" value="Ferredox_Rdtase"/>
</dbReference>
<dbReference type="Proteomes" id="UP000245283">
    <property type="component" value="Unassembled WGS sequence"/>
</dbReference>
<dbReference type="SUPFAM" id="SSF51971">
    <property type="entry name" value="Nucleotide-binding domain"/>
    <property type="match status" value="1"/>
</dbReference>